<dbReference type="PROSITE" id="PS00737">
    <property type="entry name" value="THIOLASE_2"/>
    <property type="match status" value="1"/>
</dbReference>
<dbReference type="PANTHER" id="PTHR18919">
    <property type="entry name" value="ACETYL-COA C-ACYLTRANSFERASE"/>
    <property type="match status" value="1"/>
</dbReference>
<dbReference type="PIRSF" id="PIRSF000429">
    <property type="entry name" value="Ac-CoA_Ac_transf"/>
    <property type="match status" value="1"/>
</dbReference>
<gene>
    <name evidence="10" type="primary">thlA</name>
    <name evidence="10" type="ordered locus">PECL_1606</name>
</gene>
<reference evidence="10 11" key="1">
    <citation type="journal article" date="2012" name="J. Bacteriol.">
        <title>Complete Genome Sequence of the Beer Spoilage Organism Pediococcus claussenii ATCC BAA-344T.</title>
        <authorList>
            <person name="Pittet V."/>
            <person name="Abegunde T."/>
            <person name="Marfleet T."/>
            <person name="Haakensen M."/>
            <person name="Morrow K."/>
            <person name="Jayaprakash T."/>
            <person name="Schroeder K."/>
            <person name="Trost B."/>
            <person name="Byrns S."/>
            <person name="Bergsveinson J."/>
            <person name="Kusalik A."/>
            <person name="Ziola B."/>
        </authorList>
    </citation>
    <scope>NUCLEOTIDE SEQUENCE [LARGE SCALE GENOMIC DNA]</scope>
    <source>
        <strain evidence="10 11">ATCC BAA-344</strain>
    </source>
</reference>
<dbReference type="PROSITE" id="PS00098">
    <property type="entry name" value="THIOLASE_1"/>
    <property type="match status" value="1"/>
</dbReference>
<evidence type="ECO:0000256" key="5">
    <source>
        <dbReference type="ARBA" id="ARBA00030755"/>
    </source>
</evidence>
<dbReference type="GO" id="GO:0003985">
    <property type="term" value="F:acetyl-CoA C-acetyltransferase activity"/>
    <property type="evidence" value="ECO:0007669"/>
    <property type="project" value="UniProtKB-EC"/>
</dbReference>
<evidence type="ECO:0000256" key="6">
    <source>
        <dbReference type="PIRSR" id="PIRSR000429-1"/>
    </source>
</evidence>
<feature type="active site" description="Proton acceptor" evidence="6">
    <location>
        <position position="374"/>
    </location>
</feature>
<evidence type="ECO:0000259" key="8">
    <source>
        <dbReference type="Pfam" id="PF00108"/>
    </source>
</evidence>
<keyword evidence="11" id="KW-1185">Reference proteome</keyword>
<evidence type="ECO:0000256" key="3">
    <source>
        <dbReference type="ARBA" id="ARBA00022679"/>
    </source>
</evidence>
<dbReference type="Pfam" id="PF02803">
    <property type="entry name" value="Thiolase_C"/>
    <property type="match status" value="1"/>
</dbReference>
<dbReference type="InterPro" id="IPR002155">
    <property type="entry name" value="Thiolase"/>
</dbReference>
<dbReference type="InterPro" id="IPR016039">
    <property type="entry name" value="Thiolase-like"/>
</dbReference>
<evidence type="ECO:0000256" key="7">
    <source>
        <dbReference type="RuleBase" id="RU003557"/>
    </source>
</evidence>
<feature type="domain" description="Thiolase N-terminal" evidence="8">
    <location>
        <begin position="4"/>
        <end position="258"/>
    </location>
</feature>
<dbReference type="NCBIfam" id="TIGR01930">
    <property type="entry name" value="AcCoA-C-Actrans"/>
    <property type="match status" value="1"/>
</dbReference>
<evidence type="ECO:0000259" key="9">
    <source>
        <dbReference type="Pfam" id="PF02803"/>
    </source>
</evidence>
<dbReference type="KEGG" id="pce:PECL_1606"/>
<sequence>MKNVYIVSAGRTPIGKMGGVLADLSAVNLGTLMIAELLKRAHVSADDVDEVLLGNVLQAGNGQNPARQAALNAGLPNSVVALTLNAVCGSGLESINQAAKLIAMGDIKVAIAGGMESMSNAPYLLRKARFGYRLGNDELVDSMMNDALTDAFNNYPMGITAENVATLKKVSKHEMDIFAINSQNKAVLAQTNGSFSEEIIPVKISNKTINLDEAPRPHLDINKLDNMKPAFKPDGVVTAANSAGINDGAAGVLLMDEDTMHHLGLTPIAKWNYGTMAGIDPTIMGLGPINSTQKLMEHESISINDIDLFEVNEAFAAQAIPVISTLKIPTNKVNIHGGSIALGHPVGASGARILVSLIYAMKQKNAKTGVATLCIGGGMGCSTLISR</sequence>
<proteinExistence type="inferred from homology"/>
<dbReference type="EC" id="2.3.1.9" evidence="2"/>
<protein>
    <recommendedName>
        <fullName evidence="2">acetyl-CoA C-acetyltransferase</fullName>
        <ecNumber evidence="2">2.3.1.9</ecNumber>
    </recommendedName>
    <alternativeName>
        <fullName evidence="5">Acetoacetyl-CoA thiolase</fullName>
    </alternativeName>
</protein>
<organism evidence="10 11">
    <name type="scientific">Pediococcus claussenii (strain ATCC BAA-344 / DSM 14800 / JCM 18046 / KCTC 3811 / LMG 21948 / P06)</name>
    <dbReference type="NCBI Taxonomy" id="701521"/>
    <lineage>
        <taxon>Bacteria</taxon>
        <taxon>Bacillati</taxon>
        <taxon>Bacillota</taxon>
        <taxon>Bacilli</taxon>
        <taxon>Lactobacillales</taxon>
        <taxon>Lactobacillaceae</taxon>
        <taxon>Pediococcus</taxon>
    </lineage>
</organism>
<dbReference type="FunFam" id="3.40.47.10:FF:000010">
    <property type="entry name" value="Acetyl-CoA acetyltransferase (Thiolase)"/>
    <property type="match status" value="1"/>
</dbReference>
<dbReference type="Proteomes" id="UP000005444">
    <property type="component" value="Chromosome"/>
</dbReference>
<dbReference type="PATRIC" id="fig|701521.8.peg.1506"/>
<accession>G8PAV6</accession>
<feature type="active site" description="Proton acceptor" evidence="6">
    <location>
        <position position="344"/>
    </location>
</feature>
<feature type="active site" description="Acyl-thioester intermediate" evidence="6">
    <location>
        <position position="88"/>
    </location>
</feature>
<dbReference type="EMBL" id="CP003137">
    <property type="protein sequence ID" value="AEV95824.1"/>
    <property type="molecule type" value="Genomic_DNA"/>
</dbReference>
<dbReference type="SUPFAM" id="SSF53901">
    <property type="entry name" value="Thiolase-like"/>
    <property type="match status" value="2"/>
</dbReference>
<dbReference type="Gene3D" id="3.40.47.10">
    <property type="match status" value="2"/>
</dbReference>
<dbReference type="InterPro" id="IPR020617">
    <property type="entry name" value="Thiolase_C"/>
</dbReference>
<dbReference type="AlphaFoldDB" id="G8PAV6"/>
<dbReference type="PANTHER" id="PTHR18919:SF107">
    <property type="entry name" value="ACETYL-COA ACETYLTRANSFERASE, CYTOSOLIC"/>
    <property type="match status" value="1"/>
</dbReference>
<evidence type="ECO:0000313" key="11">
    <source>
        <dbReference type="Proteomes" id="UP000005444"/>
    </source>
</evidence>
<dbReference type="Pfam" id="PF00108">
    <property type="entry name" value="Thiolase_N"/>
    <property type="match status" value="1"/>
</dbReference>
<dbReference type="CDD" id="cd00751">
    <property type="entry name" value="thiolase"/>
    <property type="match status" value="1"/>
</dbReference>
<dbReference type="InterPro" id="IPR020615">
    <property type="entry name" value="Thiolase_acyl_enz_int_AS"/>
</dbReference>
<evidence type="ECO:0000256" key="4">
    <source>
        <dbReference type="ARBA" id="ARBA00023315"/>
    </source>
</evidence>
<dbReference type="PROSITE" id="PS00099">
    <property type="entry name" value="THIOLASE_3"/>
    <property type="match status" value="1"/>
</dbReference>
<dbReference type="HOGENOM" id="CLU_031026_0_0_9"/>
<keyword evidence="3 7" id="KW-0808">Transferase</keyword>
<evidence type="ECO:0000256" key="1">
    <source>
        <dbReference type="ARBA" id="ARBA00010982"/>
    </source>
</evidence>
<name>G8PAV6_PEDCP</name>
<dbReference type="STRING" id="701521.PECL_1606"/>
<dbReference type="InterPro" id="IPR020613">
    <property type="entry name" value="Thiolase_CS"/>
</dbReference>
<evidence type="ECO:0000256" key="2">
    <source>
        <dbReference type="ARBA" id="ARBA00012705"/>
    </source>
</evidence>
<feature type="domain" description="Thiolase C-terminal" evidence="9">
    <location>
        <begin position="266"/>
        <end position="386"/>
    </location>
</feature>
<dbReference type="RefSeq" id="WP_014216018.1">
    <property type="nucleotide sequence ID" value="NC_016605.1"/>
</dbReference>
<dbReference type="InterPro" id="IPR020610">
    <property type="entry name" value="Thiolase_AS"/>
</dbReference>
<dbReference type="InterPro" id="IPR020616">
    <property type="entry name" value="Thiolase_N"/>
</dbReference>
<dbReference type="eggNOG" id="COG0183">
    <property type="taxonomic scope" value="Bacteria"/>
</dbReference>
<keyword evidence="4 7" id="KW-0012">Acyltransferase</keyword>
<evidence type="ECO:0000313" key="10">
    <source>
        <dbReference type="EMBL" id="AEV95824.1"/>
    </source>
</evidence>
<comment type="similarity">
    <text evidence="1 7">Belongs to the thiolase-like superfamily. Thiolase family.</text>
</comment>